<dbReference type="Pfam" id="PF11380">
    <property type="entry name" value="Stealth_CR2"/>
    <property type="match status" value="1"/>
</dbReference>
<name>A0A836Z2B8_GLAPU</name>
<evidence type="ECO:0000256" key="3">
    <source>
        <dbReference type="ARBA" id="ARBA00023169"/>
    </source>
</evidence>
<evidence type="ECO:0000313" key="7">
    <source>
        <dbReference type="Proteomes" id="UP000027441"/>
    </source>
</evidence>
<dbReference type="GO" id="GO:0000271">
    <property type="term" value="P:polysaccharide biosynthetic process"/>
    <property type="evidence" value="ECO:0007669"/>
    <property type="project" value="UniProtKB-KW"/>
</dbReference>
<dbReference type="GO" id="GO:0016772">
    <property type="term" value="F:transferase activity, transferring phosphorus-containing groups"/>
    <property type="evidence" value="ECO:0007669"/>
    <property type="project" value="InterPro"/>
</dbReference>
<comment type="similarity">
    <text evidence="1">Belongs to the stealth family.</text>
</comment>
<proteinExistence type="inferred from homology"/>
<keyword evidence="2 6" id="KW-0808">Transferase</keyword>
<dbReference type="InterPro" id="IPR021520">
    <property type="entry name" value="Stealth_CR2"/>
</dbReference>
<evidence type="ECO:0000259" key="4">
    <source>
        <dbReference type="Pfam" id="PF11380"/>
    </source>
</evidence>
<feature type="domain" description="Stealth protein CR2 conserved region 2" evidence="4">
    <location>
        <begin position="39"/>
        <end position="141"/>
    </location>
</feature>
<accession>A0A836Z2B8</accession>
<organism evidence="6 7">
    <name type="scientific">Glaesserella parasuis HPS9</name>
    <dbReference type="NCBI Taxonomy" id="1450513"/>
    <lineage>
        <taxon>Bacteria</taxon>
        <taxon>Pseudomonadati</taxon>
        <taxon>Pseudomonadota</taxon>
        <taxon>Gammaproteobacteria</taxon>
        <taxon>Pasteurellales</taxon>
        <taxon>Pasteurellaceae</taxon>
        <taxon>Glaesserella</taxon>
    </lineage>
</organism>
<dbReference type="Proteomes" id="UP000027441">
    <property type="component" value="Unassembled WGS sequence"/>
</dbReference>
<evidence type="ECO:0000313" key="6">
    <source>
        <dbReference type="EMBL" id="KDB47230.1"/>
    </source>
</evidence>
<dbReference type="EMBL" id="JDSN01000021">
    <property type="protein sequence ID" value="KDB47230.1"/>
    <property type="molecule type" value="Genomic_DNA"/>
</dbReference>
<protein>
    <submittedName>
        <fullName evidence="6">Glycosyl transferase</fullName>
    </submittedName>
</protein>
<dbReference type="Pfam" id="PF17101">
    <property type="entry name" value="Stealth_CR1"/>
    <property type="match status" value="1"/>
</dbReference>
<sequence>MKIDFVLPWVNPLDREWQAKKSFYSNINLKETSSNSESRYRDMGTLRYVLRSIEKNCPWYNRIYLITEGHFPEWLDINNEKIFLITHNQLYYEKEHLPIFNSSSIEMNLGNIDALSENFVYLNDDVIIMRGVNKERFFFHDKPVDFLSHGWFPRNKIYFWLRNSDVWVNSLLNNLNLVNSQCNLEKIDKSMLYHESYSVKDKLSNFLFFNIYKKAFWLEHWHHPQPYNKRTLLLVRELFSKEMSICSANKFRDKSDLTQYLYRYWHLLNGDFYPKKHYDGIERNLSSIEKLLEMIDSIESNQNIKFACFNDSPYLSDENYNEVKGALMDYLNKKFPTKASFEL</sequence>
<keyword evidence="3" id="KW-0270">Exopolysaccharide synthesis</keyword>
<dbReference type="AlphaFoldDB" id="A0A836Z2B8"/>
<reference evidence="6 7" key="1">
    <citation type="submission" date="2014-02" db="EMBL/GenBank/DDBJ databases">
        <title>Comparative genomics of Haemophilus parasuis isolated from pig lungs.</title>
        <authorList>
            <person name="Kittichotirat W."/>
            <person name="Bumgarner R.E."/>
            <person name="Lawrence P."/>
        </authorList>
    </citation>
    <scope>NUCLEOTIDE SEQUENCE [LARGE SCALE GENOMIC DNA]</scope>
    <source>
        <strain evidence="6 7">HPS9</strain>
    </source>
</reference>
<feature type="domain" description="Stealth protein CR1 conserved region 1" evidence="5">
    <location>
        <begin position="1"/>
        <end position="27"/>
    </location>
</feature>
<evidence type="ECO:0000259" key="5">
    <source>
        <dbReference type="Pfam" id="PF17101"/>
    </source>
</evidence>
<dbReference type="InterPro" id="IPR031358">
    <property type="entry name" value="Stealth_CR1"/>
</dbReference>
<comment type="caution">
    <text evidence="6">The sequence shown here is derived from an EMBL/GenBank/DDBJ whole genome shotgun (WGS) entry which is preliminary data.</text>
</comment>
<dbReference type="PANTHER" id="PTHR24045">
    <property type="match status" value="1"/>
</dbReference>
<dbReference type="RefSeq" id="WP_035490348.1">
    <property type="nucleotide sequence ID" value="NZ_JDSN01000021.1"/>
</dbReference>
<dbReference type="InterPro" id="IPR047141">
    <property type="entry name" value="Stealth"/>
</dbReference>
<evidence type="ECO:0000256" key="1">
    <source>
        <dbReference type="ARBA" id="ARBA00007583"/>
    </source>
</evidence>
<dbReference type="PANTHER" id="PTHR24045:SF0">
    <property type="entry name" value="N-ACETYLGLUCOSAMINE-1-PHOSPHOTRANSFERASE SUBUNITS ALPHA_BETA"/>
    <property type="match status" value="1"/>
</dbReference>
<evidence type="ECO:0000256" key="2">
    <source>
        <dbReference type="ARBA" id="ARBA00022679"/>
    </source>
</evidence>
<gene>
    <name evidence="6" type="ORF">HPS9_01545</name>
</gene>